<dbReference type="PANTHER" id="PTHR37089:SF3">
    <property type="entry name" value="EXPORTED PROTEIN"/>
    <property type="match status" value="1"/>
</dbReference>
<sequence>MKAAWKTIAAWALAAPLSAADLQVEVRVDVQRGCRLIGQPREAGIGQAGVLDFGNIARLDDPAGPLGAALADRRLPRLECNPDTPYQIRIDGGLHGGVGDVRYLAGTSGGKPIPYRLYRDAARQVPLGVNVPLGGRVPDSGTVELALYARIERLAEVPRVSRYSDLIKVTVTW</sequence>
<dbReference type="InterPro" id="IPR007893">
    <property type="entry name" value="Spore_coat_U/FanG"/>
</dbReference>
<dbReference type="EMBL" id="JAHSTS010000001">
    <property type="protein sequence ID" value="MBV4457709.1"/>
    <property type="molecule type" value="Genomic_DNA"/>
</dbReference>
<feature type="signal peptide" evidence="1">
    <location>
        <begin position="1"/>
        <end position="19"/>
    </location>
</feature>
<reference evidence="3 4" key="1">
    <citation type="submission" date="2021-06" db="EMBL/GenBank/DDBJ databases">
        <title>Updating the genus Pseudomonas: Description of 43 new species and partition of the Pseudomonas putida group.</title>
        <authorList>
            <person name="Girard L."/>
            <person name="Lood C."/>
            <person name="Vandamme P."/>
            <person name="Rokni-Zadeh H."/>
            <person name="Van Noort V."/>
            <person name="Hofte M."/>
            <person name="Lavigne R."/>
            <person name="De Mot R."/>
        </authorList>
    </citation>
    <scope>NUCLEOTIDE SEQUENCE [LARGE SCALE GENOMIC DNA]</scope>
    <source>
        <strain evidence="3 4">COR58</strain>
    </source>
</reference>
<feature type="domain" description="Spore coat protein U/FanG" evidence="2">
    <location>
        <begin position="23"/>
        <end position="170"/>
    </location>
</feature>
<dbReference type="Pfam" id="PF05229">
    <property type="entry name" value="SCPU"/>
    <property type="match status" value="1"/>
</dbReference>
<dbReference type="SMART" id="SM00972">
    <property type="entry name" value="SCPU"/>
    <property type="match status" value="1"/>
</dbReference>
<protein>
    <submittedName>
        <fullName evidence="3">Spore coat U domain-containing protein</fullName>
    </submittedName>
</protein>
<evidence type="ECO:0000259" key="2">
    <source>
        <dbReference type="Pfam" id="PF05229"/>
    </source>
</evidence>
<organism evidence="3 4">
    <name type="scientific">Pseudomonas ekonensis</name>
    <dbReference type="NCBI Taxonomy" id="2842353"/>
    <lineage>
        <taxon>Bacteria</taxon>
        <taxon>Pseudomonadati</taxon>
        <taxon>Pseudomonadota</taxon>
        <taxon>Gammaproteobacteria</taxon>
        <taxon>Pseudomonadales</taxon>
        <taxon>Pseudomonadaceae</taxon>
        <taxon>Pseudomonas</taxon>
    </lineage>
</organism>
<name>A0ABS6PB58_9PSED</name>
<dbReference type="PANTHER" id="PTHR37089">
    <property type="entry name" value="PROTEIN U-RELATED"/>
    <property type="match status" value="1"/>
</dbReference>
<evidence type="ECO:0000256" key="1">
    <source>
        <dbReference type="SAM" id="SignalP"/>
    </source>
</evidence>
<proteinExistence type="predicted"/>
<evidence type="ECO:0000313" key="4">
    <source>
        <dbReference type="Proteomes" id="UP000765224"/>
    </source>
</evidence>
<comment type="caution">
    <text evidence="3">The sequence shown here is derived from an EMBL/GenBank/DDBJ whole genome shotgun (WGS) entry which is preliminary data.</text>
</comment>
<feature type="chain" id="PRO_5046779060" evidence="1">
    <location>
        <begin position="20"/>
        <end position="173"/>
    </location>
</feature>
<accession>A0ABS6PB58</accession>
<dbReference type="InterPro" id="IPR053167">
    <property type="entry name" value="Spore_coat_component"/>
</dbReference>
<keyword evidence="1" id="KW-0732">Signal</keyword>
<keyword evidence="4" id="KW-1185">Reference proteome</keyword>
<dbReference type="Proteomes" id="UP000765224">
    <property type="component" value="Unassembled WGS sequence"/>
</dbReference>
<evidence type="ECO:0000313" key="3">
    <source>
        <dbReference type="EMBL" id="MBV4457709.1"/>
    </source>
</evidence>
<gene>
    <name evidence="3" type="ORF">KVG96_07120</name>
</gene>